<dbReference type="GO" id="GO:0008410">
    <property type="term" value="F:CoA-transferase activity"/>
    <property type="evidence" value="ECO:0007669"/>
    <property type="project" value="TreeGrafter"/>
</dbReference>
<protein>
    <submittedName>
        <fullName evidence="3">CoA transferase</fullName>
    </submittedName>
</protein>
<dbReference type="Pfam" id="PF02515">
    <property type="entry name" value="CoA_transf_3"/>
    <property type="match status" value="1"/>
</dbReference>
<name>A0A4Q2U9P9_9HYPH</name>
<dbReference type="AlphaFoldDB" id="A0A4Q2U9P9"/>
<sequence>MSPPLHGIRVLELARILAGPWCGQLLADLGADVVKVERAGVGDDTRQWGPPFIPAVDGTDLGAAYFHSCNRGKRCISADFDAPEGRALVHRLARHADVVVENFKVGGLARYGLDAATLRASNPRLVVCSISGFGQDGPYAARAGYDFLIQGMGGAMSITGEPDGAPIKSGMAIADLFTGLYAANAVQAALLRRAATGEGATIDCALLDSQVAMLSSQGLNHLVSGRDAPRFGNAHPSIVPYDVFPVADGHIVIATGNDGQFRRLCEILGDPALGTHPDYLANRGRVANRAPLTAALHALTSRREASELLAKLDAAHVPAGPINTVAQVFADPQVVARGMALELDNPLAEGGTTPGIRSPIVMDGVRLASPRPAPNLGQHADEILADPAWGGAGPGAAASGAETWDPTP</sequence>
<dbReference type="SUPFAM" id="SSF89796">
    <property type="entry name" value="CoA-transferase family III (CaiB/BaiF)"/>
    <property type="match status" value="1"/>
</dbReference>
<keyword evidence="1 3" id="KW-0808">Transferase</keyword>
<dbReference type="Gene3D" id="3.30.1540.10">
    <property type="entry name" value="formyl-coa transferase, domain 3"/>
    <property type="match status" value="1"/>
</dbReference>
<dbReference type="PANTHER" id="PTHR48207">
    <property type="entry name" value="SUCCINATE--HYDROXYMETHYLGLUTARATE COA-TRANSFERASE"/>
    <property type="match status" value="1"/>
</dbReference>
<evidence type="ECO:0000256" key="2">
    <source>
        <dbReference type="SAM" id="MobiDB-lite"/>
    </source>
</evidence>
<gene>
    <name evidence="3" type="ORF">D3273_03505</name>
</gene>
<evidence type="ECO:0000256" key="1">
    <source>
        <dbReference type="ARBA" id="ARBA00022679"/>
    </source>
</evidence>
<feature type="compositionally biased region" description="Low complexity" evidence="2">
    <location>
        <begin position="385"/>
        <end position="401"/>
    </location>
</feature>
<comment type="caution">
    <text evidence="3">The sequence shown here is derived from an EMBL/GenBank/DDBJ whole genome shotgun (WGS) entry which is preliminary data.</text>
</comment>
<reference evidence="3 4" key="2">
    <citation type="submission" date="2019-02" db="EMBL/GenBank/DDBJ databases">
        <title>'Lichenibacterium ramalinii' gen. nov. sp. nov., 'Lichenibacterium minor' gen. nov. sp. nov.</title>
        <authorList>
            <person name="Pankratov T."/>
        </authorList>
    </citation>
    <scope>NUCLEOTIDE SEQUENCE [LARGE SCALE GENOMIC DNA]</scope>
    <source>
        <strain evidence="3 4">RmlP026</strain>
    </source>
</reference>
<dbReference type="InterPro" id="IPR023606">
    <property type="entry name" value="CoA-Trfase_III_dom_1_sf"/>
</dbReference>
<organism evidence="3 4">
    <name type="scientific">Lichenibacterium minor</name>
    <dbReference type="NCBI Taxonomy" id="2316528"/>
    <lineage>
        <taxon>Bacteria</taxon>
        <taxon>Pseudomonadati</taxon>
        <taxon>Pseudomonadota</taxon>
        <taxon>Alphaproteobacteria</taxon>
        <taxon>Hyphomicrobiales</taxon>
        <taxon>Lichenihabitantaceae</taxon>
        <taxon>Lichenibacterium</taxon>
    </lineage>
</organism>
<dbReference type="RefSeq" id="WP_129223531.1">
    <property type="nucleotide sequence ID" value="NZ_QYBB01000002.1"/>
</dbReference>
<reference evidence="3 4" key="1">
    <citation type="submission" date="2018-12" db="EMBL/GenBank/DDBJ databases">
        <authorList>
            <person name="Grouzdev D.S."/>
            <person name="Krutkina M.S."/>
        </authorList>
    </citation>
    <scope>NUCLEOTIDE SEQUENCE [LARGE SCALE GENOMIC DNA]</scope>
    <source>
        <strain evidence="3 4">RmlP026</strain>
    </source>
</reference>
<dbReference type="OrthoDB" id="9806585at2"/>
<keyword evidence="4" id="KW-1185">Reference proteome</keyword>
<dbReference type="PANTHER" id="PTHR48207:SF3">
    <property type="entry name" value="SUCCINATE--HYDROXYMETHYLGLUTARATE COA-TRANSFERASE"/>
    <property type="match status" value="1"/>
</dbReference>
<dbReference type="Gene3D" id="3.40.50.10540">
    <property type="entry name" value="Crotonobetainyl-coa:carnitine coa-transferase, domain 1"/>
    <property type="match status" value="1"/>
</dbReference>
<evidence type="ECO:0000313" key="3">
    <source>
        <dbReference type="EMBL" id="RYC33543.1"/>
    </source>
</evidence>
<dbReference type="InterPro" id="IPR044855">
    <property type="entry name" value="CoA-Trfase_III_dom3_sf"/>
</dbReference>
<evidence type="ECO:0000313" key="4">
    <source>
        <dbReference type="Proteomes" id="UP000290759"/>
    </source>
</evidence>
<dbReference type="InterPro" id="IPR050483">
    <property type="entry name" value="CoA-transferase_III_domain"/>
</dbReference>
<dbReference type="InterPro" id="IPR003673">
    <property type="entry name" value="CoA-Trfase_fam_III"/>
</dbReference>
<accession>A0A4Q2U9P9</accession>
<dbReference type="Proteomes" id="UP000290759">
    <property type="component" value="Unassembled WGS sequence"/>
</dbReference>
<proteinExistence type="predicted"/>
<feature type="region of interest" description="Disordered" evidence="2">
    <location>
        <begin position="385"/>
        <end position="408"/>
    </location>
</feature>
<dbReference type="EMBL" id="QYBB01000002">
    <property type="protein sequence ID" value="RYC33543.1"/>
    <property type="molecule type" value="Genomic_DNA"/>
</dbReference>